<proteinExistence type="predicted"/>
<dbReference type="EMBL" id="GDKF01007047">
    <property type="protein sequence ID" value="JAT71575.1"/>
    <property type="molecule type" value="Transcribed_RNA"/>
</dbReference>
<dbReference type="Gene3D" id="3.30.230.10">
    <property type="match status" value="1"/>
</dbReference>
<dbReference type="GO" id="GO:0006012">
    <property type="term" value="P:galactose metabolic process"/>
    <property type="evidence" value="ECO:0007669"/>
    <property type="project" value="TreeGrafter"/>
</dbReference>
<organism evidence="4">
    <name type="scientific">Auxenochlorella protothecoides</name>
    <name type="common">Green microalga</name>
    <name type="synonym">Chlorella protothecoides</name>
    <dbReference type="NCBI Taxonomy" id="3075"/>
    <lineage>
        <taxon>Eukaryota</taxon>
        <taxon>Viridiplantae</taxon>
        <taxon>Chlorophyta</taxon>
        <taxon>core chlorophytes</taxon>
        <taxon>Trebouxiophyceae</taxon>
        <taxon>Chlorellales</taxon>
        <taxon>Chlorellaceae</taxon>
        <taxon>Auxenochlorella</taxon>
    </lineage>
</organism>
<dbReference type="Pfam" id="PF00288">
    <property type="entry name" value="GHMP_kinases_N"/>
    <property type="match status" value="1"/>
</dbReference>
<protein>
    <recommendedName>
        <fullName evidence="3">GHMP kinase N-terminal domain-containing protein</fullName>
    </recommendedName>
</protein>
<sequence>MANMKWPFSIDFDCEDKMSRFSGTRTFILLLRSLAERAHSRLNGGVDEWNDKHLAPLELEAAEQLFDWKGGDIYVSRAPGRLDVMGGIADYSGSLVLQLPLRQACHVALQRQASAPGEGEPMLRIVSLGARDGQRACRFEMPMRLLGTTEQPLDLQAARALLTRDPATSWAAYVVGVVLVLAHEAPESSPLAGGAGLAVLIESDVPEGRGVSSSAAVEVAAMSALAAAFGATRLASDGAALALACQRAENRVVGAPCGVMDQMASALGREGALMALLCQPCQFQGTVEVPEHVSLIGISSGERHSVSGSDYGAVRTGAFMGLKLVQQACECRGQPQPRCLAQVSPEAWDAGLGAVCPAELSGAEFLRAHGEHLDDVTGVDPLETYAVRMPAEHAVREHGRVCEFARLLAAGPSEDQLERLGELMLASHASYGACGLGSPGTDRLVELVREERRRVARRGQRQVLHGAKITGGGSGGTVCVLASGGEEGVIAAGRVADLYRMERLGRGMESDFGAGIGNGVGGAPLTGEEQDGAAAPPTQCSILPEEARPGAAFLGSSNGALEFGVVRLRLPRAPSARRG</sequence>
<evidence type="ECO:0000256" key="1">
    <source>
        <dbReference type="ARBA" id="ARBA00022741"/>
    </source>
</evidence>
<evidence type="ECO:0000256" key="2">
    <source>
        <dbReference type="ARBA" id="ARBA00022840"/>
    </source>
</evidence>
<feature type="domain" description="GHMP kinase N-terminal" evidence="3">
    <location>
        <begin position="173"/>
        <end position="268"/>
    </location>
</feature>
<gene>
    <name evidence="4" type="ORF">g.22074</name>
</gene>
<evidence type="ECO:0000259" key="3">
    <source>
        <dbReference type="Pfam" id="PF00288"/>
    </source>
</evidence>
<dbReference type="Gene3D" id="3.30.70.890">
    <property type="entry name" value="GHMP kinase, C-terminal domain"/>
    <property type="match status" value="1"/>
</dbReference>
<accession>A0A1D1ZXX3</accession>
<keyword evidence="2" id="KW-0067">ATP-binding</keyword>
<dbReference type="InterPro" id="IPR014721">
    <property type="entry name" value="Ribsml_uS5_D2-typ_fold_subgr"/>
</dbReference>
<keyword evidence="1" id="KW-0547">Nucleotide-binding</keyword>
<dbReference type="AlphaFoldDB" id="A0A1D1ZXX3"/>
<dbReference type="PANTHER" id="PTHR10457:SF35">
    <property type="entry name" value="L-ARABINOKINASE"/>
    <property type="match status" value="1"/>
</dbReference>
<dbReference type="GO" id="GO:0005829">
    <property type="term" value="C:cytosol"/>
    <property type="evidence" value="ECO:0007669"/>
    <property type="project" value="TreeGrafter"/>
</dbReference>
<dbReference type="GO" id="GO:0005524">
    <property type="term" value="F:ATP binding"/>
    <property type="evidence" value="ECO:0007669"/>
    <property type="project" value="UniProtKB-KW"/>
</dbReference>
<dbReference type="InterPro" id="IPR036554">
    <property type="entry name" value="GHMP_kinase_C_sf"/>
</dbReference>
<dbReference type="SUPFAM" id="SSF54211">
    <property type="entry name" value="Ribosomal protein S5 domain 2-like"/>
    <property type="match status" value="1"/>
</dbReference>
<dbReference type="PANTHER" id="PTHR10457">
    <property type="entry name" value="MEVALONATE KINASE/GALACTOKINASE"/>
    <property type="match status" value="1"/>
</dbReference>
<dbReference type="InterPro" id="IPR006204">
    <property type="entry name" value="GHMP_kinase_N_dom"/>
</dbReference>
<dbReference type="PRINTS" id="PR00959">
    <property type="entry name" value="MEVGALKINASE"/>
</dbReference>
<name>A0A1D1ZXX3_AUXPR</name>
<dbReference type="SUPFAM" id="SSF55060">
    <property type="entry name" value="GHMP Kinase, C-terminal domain"/>
    <property type="match status" value="1"/>
</dbReference>
<dbReference type="GO" id="GO:0004335">
    <property type="term" value="F:galactokinase activity"/>
    <property type="evidence" value="ECO:0007669"/>
    <property type="project" value="TreeGrafter"/>
</dbReference>
<reference evidence="4" key="1">
    <citation type="submission" date="2015-08" db="EMBL/GenBank/DDBJ databases">
        <authorList>
            <person name="Babu N.S."/>
            <person name="Beckwith C.J."/>
            <person name="Beseler K.G."/>
            <person name="Brison A."/>
            <person name="Carone J.V."/>
            <person name="Caskin T.P."/>
            <person name="Diamond M."/>
            <person name="Durham M.E."/>
            <person name="Foxe J.M."/>
            <person name="Go M."/>
            <person name="Henderson B.A."/>
            <person name="Jones I.B."/>
            <person name="McGettigan J.A."/>
            <person name="Micheletti S.J."/>
            <person name="Nasrallah M.E."/>
            <person name="Ortiz D."/>
            <person name="Piller C.R."/>
            <person name="Privatt S.R."/>
            <person name="Schneider S.L."/>
            <person name="Sharp S."/>
            <person name="Smith T.C."/>
            <person name="Stanton J.D."/>
            <person name="Ullery H.E."/>
            <person name="Wilson R.J."/>
            <person name="Serrano M.G."/>
            <person name="Buck G."/>
            <person name="Lee V."/>
            <person name="Wang Y."/>
            <person name="Carvalho R."/>
            <person name="Voegtly L."/>
            <person name="Shi R."/>
            <person name="Duckworth R."/>
            <person name="Johnson A."/>
            <person name="Loviza R."/>
            <person name="Walstead R."/>
            <person name="Shah Z."/>
            <person name="Kiflezghi M."/>
            <person name="Wade K."/>
            <person name="Ball S.L."/>
            <person name="Bradley K.W."/>
            <person name="Asai D.J."/>
            <person name="Bowman C.A."/>
            <person name="Russell D.A."/>
            <person name="Pope W.H."/>
            <person name="Jacobs-Sera D."/>
            <person name="Hendrix R.W."/>
            <person name="Hatfull G.F."/>
        </authorList>
    </citation>
    <scope>NUCLEOTIDE SEQUENCE</scope>
</reference>
<evidence type="ECO:0000313" key="4">
    <source>
        <dbReference type="EMBL" id="JAT71575.1"/>
    </source>
</evidence>
<dbReference type="InterPro" id="IPR020568">
    <property type="entry name" value="Ribosomal_Su5_D2-typ_SF"/>
</dbReference>